<sequence length="283" mass="32130">MNISSLSLSIFLLSLLISGASTLQLDPKAPLFTYSGTCGPDRWGSLSPVYSKCSSGKWQSPVNIRKDKVFLNRNLKPLIRDYRPANATLINNGFNIGIHYEEYAGVLNVEGKNYTLKQLHWHSPSEHRINGVQYPLELHLVHKSDDGNLSVVAVLFQYSVHADPFLSEIKEGMNELYKEVCKGDEEAHIPLGTLDVKQLKKNTKKYYRYVGSLTTPPCSESVTWNILAKVRCITKEQVDALKAPLHSPYKNNSRPCQPLHERKIELYNELYVKNKNKNKNNDN</sequence>
<comment type="caution">
    <text evidence="12">The sequence shown here is derived from an EMBL/GenBank/DDBJ whole genome shotgun (WGS) entry which is preliminary data.</text>
</comment>
<dbReference type="EC" id="4.2.1.1" evidence="5 10"/>
<evidence type="ECO:0000256" key="2">
    <source>
        <dbReference type="ARBA" id="ARBA00002904"/>
    </source>
</evidence>
<dbReference type="PANTHER" id="PTHR18952">
    <property type="entry name" value="CARBONIC ANHYDRASE"/>
    <property type="match status" value="1"/>
</dbReference>
<comment type="function">
    <text evidence="2 10">Reversible hydration of carbon dioxide.</text>
</comment>
<keyword evidence="6 10" id="KW-0479">Metal-binding</keyword>
<dbReference type="EMBL" id="BTGU01000009">
    <property type="protein sequence ID" value="GMN39463.1"/>
    <property type="molecule type" value="Genomic_DNA"/>
</dbReference>
<dbReference type="AlphaFoldDB" id="A0AA88A5D5"/>
<accession>A0AA88A5D5</accession>
<evidence type="ECO:0000256" key="7">
    <source>
        <dbReference type="ARBA" id="ARBA00022833"/>
    </source>
</evidence>
<comment type="cofactor">
    <cofactor evidence="1 10">
        <name>Zn(2+)</name>
        <dbReference type="ChEBI" id="CHEBI:29105"/>
    </cofactor>
</comment>
<dbReference type="GO" id="GO:0004089">
    <property type="term" value="F:carbonate dehydratase activity"/>
    <property type="evidence" value="ECO:0007669"/>
    <property type="project" value="UniProtKB-UniRule"/>
</dbReference>
<evidence type="ECO:0000313" key="13">
    <source>
        <dbReference type="Proteomes" id="UP001187192"/>
    </source>
</evidence>
<feature type="chain" id="PRO_5041514431" description="Carbonic anhydrase" evidence="10">
    <location>
        <begin position="23"/>
        <end position="283"/>
    </location>
</feature>
<dbReference type="PROSITE" id="PS00162">
    <property type="entry name" value="ALPHA_CA_1"/>
    <property type="match status" value="1"/>
</dbReference>
<dbReference type="InterPro" id="IPR001148">
    <property type="entry name" value="CA_dom"/>
</dbReference>
<evidence type="ECO:0000256" key="10">
    <source>
        <dbReference type="RuleBase" id="RU367011"/>
    </source>
</evidence>
<evidence type="ECO:0000256" key="6">
    <source>
        <dbReference type="ARBA" id="ARBA00022723"/>
    </source>
</evidence>
<dbReference type="SMART" id="SM01057">
    <property type="entry name" value="Carb_anhydrase"/>
    <property type="match status" value="1"/>
</dbReference>
<feature type="domain" description="Alpha-carbonic anhydrase" evidence="11">
    <location>
        <begin position="30"/>
        <end position="268"/>
    </location>
</feature>
<dbReference type="Pfam" id="PF00194">
    <property type="entry name" value="Carb_anhydrase"/>
    <property type="match status" value="1"/>
</dbReference>
<dbReference type="InterPro" id="IPR036398">
    <property type="entry name" value="CA_dom_sf"/>
</dbReference>
<comment type="catalytic activity">
    <reaction evidence="9 10">
        <text>hydrogencarbonate + H(+) = CO2 + H2O</text>
        <dbReference type="Rhea" id="RHEA:10748"/>
        <dbReference type="ChEBI" id="CHEBI:15377"/>
        <dbReference type="ChEBI" id="CHEBI:15378"/>
        <dbReference type="ChEBI" id="CHEBI:16526"/>
        <dbReference type="ChEBI" id="CHEBI:17544"/>
        <dbReference type="EC" id="4.2.1.1"/>
    </reaction>
</comment>
<reference evidence="12" key="1">
    <citation type="submission" date="2023-07" db="EMBL/GenBank/DDBJ databases">
        <title>draft genome sequence of fig (Ficus carica).</title>
        <authorList>
            <person name="Takahashi T."/>
            <person name="Nishimura K."/>
        </authorList>
    </citation>
    <scope>NUCLEOTIDE SEQUENCE</scope>
</reference>
<evidence type="ECO:0000313" key="12">
    <source>
        <dbReference type="EMBL" id="GMN39463.1"/>
    </source>
</evidence>
<dbReference type="GO" id="GO:0009570">
    <property type="term" value="C:chloroplast stroma"/>
    <property type="evidence" value="ECO:0007669"/>
    <property type="project" value="UniProtKB-SubCell"/>
</dbReference>
<dbReference type="PROSITE" id="PS51144">
    <property type="entry name" value="ALPHA_CA_2"/>
    <property type="match status" value="1"/>
</dbReference>
<dbReference type="InterPro" id="IPR023561">
    <property type="entry name" value="Carbonic_anhydrase_a-class"/>
</dbReference>
<evidence type="ECO:0000259" key="11">
    <source>
        <dbReference type="PROSITE" id="PS51144"/>
    </source>
</evidence>
<evidence type="ECO:0000256" key="5">
    <source>
        <dbReference type="ARBA" id="ARBA00012925"/>
    </source>
</evidence>
<comment type="similarity">
    <text evidence="4">Belongs to the alpha-class carbonic anhydrase family.</text>
</comment>
<feature type="signal peptide" evidence="10">
    <location>
        <begin position="1"/>
        <end position="22"/>
    </location>
</feature>
<evidence type="ECO:0000256" key="1">
    <source>
        <dbReference type="ARBA" id="ARBA00001947"/>
    </source>
</evidence>
<dbReference type="PANTHER" id="PTHR18952:SF236">
    <property type="entry name" value="ALPHA CARBONIC ANHYDRASE 1, CHLOROPLASTIC"/>
    <property type="match status" value="1"/>
</dbReference>
<comment type="similarity">
    <text evidence="10">Belongs to the alpha-carbonic anhydrase family.</text>
</comment>
<evidence type="ECO:0000256" key="4">
    <source>
        <dbReference type="ARBA" id="ARBA00006365"/>
    </source>
</evidence>
<organism evidence="12 13">
    <name type="scientific">Ficus carica</name>
    <name type="common">Common fig</name>
    <dbReference type="NCBI Taxonomy" id="3494"/>
    <lineage>
        <taxon>Eukaryota</taxon>
        <taxon>Viridiplantae</taxon>
        <taxon>Streptophyta</taxon>
        <taxon>Embryophyta</taxon>
        <taxon>Tracheophyta</taxon>
        <taxon>Spermatophyta</taxon>
        <taxon>Magnoliopsida</taxon>
        <taxon>eudicotyledons</taxon>
        <taxon>Gunneridae</taxon>
        <taxon>Pentapetalae</taxon>
        <taxon>rosids</taxon>
        <taxon>fabids</taxon>
        <taxon>Rosales</taxon>
        <taxon>Moraceae</taxon>
        <taxon>Ficeae</taxon>
        <taxon>Ficus</taxon>
    </lineage>
</organism>
<keyword evidence="13" id="KW-1185">Reference proteome</keyword>
<dbReference type="SUPFAM" id="SSF51069">
    <property type="entry name" value="Carbonic anhydrase"/>
    <property type="match status" value="1"/>
</dbReference>
<dbReference type="Gene3D" id="3.10.200.10">
    <property type="entry name" value="Alpha carbonic anhydrase"/>
    <property type="match status" value="1"/>
</dbReference>
<gene>
    <name evidence="12" type="ORF">TIFTF001_008694</name>
</gene>
<dbReference type="InterPro" id="IPR018338">
    <property type="entry name" value="Carbonic_anhydrase_a-class_CS"/>
</dbReference>
<keyword evidence="7 10" id="KW-0862">Zinc</keyword>
<dbReference type="InterPro" id="IPR041891">
    <property type="entry name" value="Alpha_CA_prokaryot-like"/>
</dbReference>
<dbReference type="GO" id="GO:0008270">
    <property type="term" value="F:zinc ion binding"/>
    <property type="evidence" value="ECO:0007669"/>
    <property type="project" value="UniProtKB-UniRule"/>
</dbReference>
<keyword evidence="8 10" id="KW-0456">Lyase</keyword>
<dbReference type="Proteomes" id="UP001187192">
    <property type="component" value="Unassembled WGS sequence"/>
</dbReference>
<keyword evidence="10" id="KW-0732">Signal</keyword>
<dbReference type="CDD" id="cd03124">
    <property type="entry name" value="alpha_CA_prokaryotic_like"/>
    <property type="match status" value="1"/>
</dbReference>
<proteinExistence type="inferred from homology"/>
<dbReference type="GO" id="GO:0006730">
    <property type="term" value="P:one-carbon metabolic process"/>
    <property type="evidence" value="ECO:0007669"/>
    <property type="project" value="TreeGrafter"/>
</dbReference>
<protein>
    <recommendedName>
        <fullName evidence="5 10">Carbonic anhydrase</fullName>
        <ecNumber evidence="5 10">4.2.1.1</ecNumber>
    </recommendedName>
</protein>
<name>A0AA88A5D5_FICCA</name>
<evidence type="ECO:0000256" key="8">
    <source>
        <dbReference type="ARBA" id="ARBA00023239"/>
    </source>
</evidence>
<evidence type="ECO:0000256" key="3">
    <source>
        <dbReference type="ARBA" id="ARBA00004470"/>
    </source>
</evidence>
<evidence type="ECO:0000256" key="9">
    <source>
        <dbReference type="ARBA" id="ARBA00048348"/>
    </source>
</evidence>
<comment type="subcellular location">
    <subcellularLocation>
        <location evidence="3">Plastid</location>
        <location evidence="3">Chloroplast stroma</location>
    </subcellularLocation>
</comment>